<dbReference type="EMBL" id="JBHSOW010000127">
    <property type="protein sequence ID" value="MFC5653547.1"/>
    <property type="molecule type" value="Genomic_DNA"/>
</dbReference>
<comment type="caution">
    <text evidence="2">The sequence shown here is derived from an EMBL/GenBank/DDBJ whole genome shotgun (WGS) entry which is preliminary data.</text>
</comment>
<dbReference type="Proteomes" id="UP001596047">
    <property type="component" value="Unassembled WGS sequence"/>
</dbReference>
<dbReference type="PANTHER" id="PTHR46656:SF3">
    <property type="entry name" value="PUTATIVE-RELATED"/>
    <property type="match status" value="1"/>
</dbReference>
<dbReference type="PANTHER" id="PTHR46656">
    <property type="entry name" value="PUTATIVE-RELATED"/>
    <property type="match status" value="1"/>
</dbReference>
<name>A0ABW0W5Q5_9BACL</name>
<dbReference type="EC" id="2.4.-.-" evidence="2"/>
<dbReference type="GO" id="GO:0016757">
    <property type="term" value="F:glycosyltransferase activity"/>
    <property type="evidence" value="ECO:0007669"/>
    <property type="project" value="UniProtKB-KW"/>
</dbReference>
<reference evidence="3" key="1">
    <citation type="journal article" date="2019" name="Int. J. Syst. Evol. Microbiol.">
        <title>The Global Catalogue of Microorganisms (GCM) 10K type strain sequencing project: providing services to taxonomists for standard genome sequencing and annotation.</title>
        <authorList>
            <consortium name="The Broad Institute Genomics Platform"/>
            <consortium name="The Broad Institute Genome Sequencing Center for Infectious Disease"/>
            <person name="Wu L."/>
            <person name="Ma J."/>
        </authorList>
    </citation>
    <scope>NUCLEOTIDE SEQUENCE [LARGE SCALE GENOMIC DNA]</scope>
    <source>
        <strain evidence="3">CGMCC 1.3240</strain>
    </source>
</reference>
<dbReference type="CDD" id="cd03801">
    <property type="entry name" value="GT4_PimA-like"/>
    <property type="match status" value="1"/>
</dbReference>
<keyword evidence="3" id="KW-1185">Reference proteome</keyword>
<sequence>MKSYQVCWDGPVYRTSGIGIASREYALALHRKGVNVKIMTARGARFNSTLRRLALKPLARDRKKVLVFHGTPNSLPMIKARKQFKYILLNTVWETTKIPKQWFPQINRFDAVCVPSVQNKRAMKRSGVKKPVFIVPHGVNTLAYTPSNKKLYLGLPKGTFVFVSVFTFQHRKNPETLLKAYWQEFTSRDKVALVIKTSGFGKDTGAVIKARIQAYKKKLGYGRNAAPVRIITGTTGSRMIKGMYTAANAFVLPSRGEGVGLPYLESLSSGVPVIATRWGGHMDFLNARNSFLVGYRLAPPARSMNRSISFNFRSLFAQQGQLWAEPSLASLKKQMRFAYEHPALCRAKGIQGRRDMRRWTWSRAASSMRVAIENTLRTKRG</sequence>
<dbReference type="InterPro" id="IPR001296">
    <property type="entry name" value="Glyco_trans_1"/>
</dbReference>
<dbReference type="Pfam" id="PF00534">
    <property type="entry name" value="Glycos_transf_1"/>
    <property type="match status" value="1"/>
</dbReference>
<evidence type="ECO:0000259" key="1">
    <source>
        <dbReference type="Pfam" id="PF00534"/>
    </source>
</evidence>
<dbReference type="SUPFAM" id="SSF53756">
    <property type="entry name" value="UDP-Glycosyltransferase/glycogen phosphorylase"/>
    <property type="match status" value="1"/>
</dbReference>
<accession>A0ABW0W5Q5</accession>
<keyword evidence="2" id="KW-0328">Glycosyltransferase</keyword>
<protein>
    <submittedName>
        <fullName evidence="2">Glycosyltransferase family 4 protein</fullName>
        <ecNumber evidence="2">2.4.-.-</ecNumber>
    </submittedName>
</protein>
<feature type="domain" description="Glycosyl transferase family 1" evidence="1">
    <location>
        <begin position="154"/>
        <end position="289"/>
    </location>
</feature>
<evidence type="ECO:0000313" key="3">
    <source>
        <dbReference type="Proteomes" id="UP001596047"/>
    </source>
</evidence>
<organism evidence="2 3">
    <name type="scientific">Paenibacillus solisilvae</name>
    <dbReference type="NCBI Taxonomy" id="2486751"/>
    <lineage>
        <taxon>Bacteria</taxon>
        <taxon>Bacillati</taxon>
        <taxon>Bacillota</taxon>
        <taxon>Bacilli</taxon>
        <taxon>Bacillales</taxon>
        <taxon>Paenibacillaceae</taxon>
        <taxon>Paenibacillus</taxon>
    </lineage>
</organism>
<dbReference type="RefSeq" id="WP_379192208.1">
    <property type="nucleotide sequence ID" value="NZ_JBHSOW010000127.1"/>
</dbReference>
<keyword evidence="2" id="KW-0808">Transferase</keyword>
<evidence type="ECO:0000313" key="2">
    <source>
        <dbReference type="EMBL" id="MFC5653547.1"/>
    </source>
</evidence>
<gene>
    <name evidence="2" type="ORF">ACFPYJ_31390</name>
</gene>
<proteinExistence type="predicted"/>
<dbReference type="Gene3D" id="3.40.50.2000">
    <property type="entry name" value="Glycogen Phosphorylase B"/>
    <property type="match status" value="1"/>
</dbReference>